<reference evidence="2 3" key="2">
    <citation type="submission" date="2018-11" db="EMBL/GenBank/DDBJ databases">
        <authorList>
            <consortium name="Pathogen Informatics"/>
        </authorList>
    </citation>
    <scope>NUCLEOTIDE SEQUENCE [LARGE SCALE GENOMIC DNA]</scope>
</reference>
<accession>A0A0N4Y3G2</accession>
<evidence type="ECO:0000313" key="4">
    <source>
        <dbReference type="WBParaSite" id="NBR_0001034601-mRNA-1"/>
    </source>
</evidence>
<dbReference type="WBParaSite" id="NBR_0001034601-mRNA-1">
    <property type="protein sequence ID" value="NBR_0001034601-mRNA-1"/>
    <property type="gene ID" value="NBR_0001034601"/>
</dbReference>
<keyword evidence="3" id="KW-1185">Reference proteome</keyword>
<proteinExistence type="predicted"/>
<evidence type="ECO:0000256" key="1">
    <source>
        <dbReference type="SAM" id="MobiDB-lite"/>
    </source>
</evidence>
<name>A0A0N4Y3G2_NIPBR</name>
<reference evidence="4" key="1">
    <citation type="submission" date="2017-02" db="UniProtKB">
        <authorList>
            <consortium name="WormBaseParasite"/>
        </authorList>
    </citation>
    <scope>IDENTIFICATION</scope>
</reference>
<protein>
    <submittedName>
        <fullName evidence="4">DUF3327 domain-containing protein</fullName>
    </submittedName>
</protein>
<dbReference type="AlphaFoldDB" id="A0A0N4Y3G2"/>
<feature type="compositionally biased region" description="Basic and acidic residues" evidence="1">
    <location>
        <begin position="7"/>
        <end position="20"/>
    </location>
</feature>
<feature type="region of interest" description="Disordered" evidence="1">
    <location>
        <begin position="1"/>
        <end position="28"/>
    </location>
</feature>
<dbReference type="Proteomes" id="UP000271162">
    <property type="component" value="Unassembled WGS sequence"/>
</dbReference>
<gene>
    <name evidence="2" type="ORF">NBR_LOCUS10347</name>
</gene>
<organism evidence="4">
    <name type="scientific">Nippostrongylus brasiliensis</name>
    <name type="common">Rat hookworm</name>
    <dbReference type="NCBI Taxonomy" id="27835"/>
    <lineage>
        <taxon>Eukaryota</taxon>
        <taxon>Metazoa</taxon>
        <taxon>Ecdysozoa</taxon>
        <taxon>Nematoda</taxon>
        <taxon>Chromadorea</taxon>
        <taxon>Rhabditida</taxon>
        <taxon>Rhabditina</taxon>
        <taxon>Rhabditomorpha</taxon>
        <taxon>Strongyloidea</taxon>
        <taxon>Heligmosomidae</taxon>
        <taxon>Nippostrongylus</taxon>
    </lineage>
</organism>
<dbReference type="EMBL" id="UYSL01020301">
    <property type="protein sequence ID" value="VDL73936.1"/>
    <property type="molecule type" value="Genomic_DNA"/>
</dbReference>
<sequence length="83" mass="9257">MSQNVFVDDHSHDGEQRTEELPTPPTIKAIGNSHRRLLLTWTSKPGDEFDSRLAHIDDDWWFCDSGRLETVGGRPGIGGKPAT</sequence>
<evidence type="ECO:0000313" key="2">
    <source>
        <dbReference type="EMBL" id="VDL73936.1"/>
    </source>
</evidence>
<evidence type="ECO:0000313" key="3">
    <source>
        <dbReference type="Proteomes" id="UP000271162"/>
    </source>
</evidence>